<dbReference type="RefSeq" id="WP_058465279.1">
    <property type="nucleotide sequence ID" value="NZ_CAAAHQ010000005.1"/>
</dbReference>
<feature type="transmembrane region" description="Helical" evidence="1">
    <location>
        <begin position="183"/>
        <end position="203"/>
    </location>
</feature>
<dbReference type="OrthoDB" id="9813518at2"/>
<keyword evidence="1" id="KW-1133">Transmembrane helix</keyword>
<dbReference type="STRING" id="28085.Lcin_2117"/>
<dbReference type="EMBL" id="LNXX01000042">
    <property type="protein sequence ID" value="KTC83430.1"/>
    <property type="molecule type" value="Genomic_DNA"/>
</dbReference>
<reference evidence="3 5" key="1">
    <citation type="submission" date="2015-11" db="EMBL/GenBank/DDBJ databases">
        <title>Genomic analysis of 38 Legionella species identifies large and diverse effector repertoires.</title>
        <authorList>
            <person name="Burstein D."/>
            <person name="Amaro F."/>
            <person name="Zusman T."/>
            <person name="Lifshitz Z."/>
            <person name="Cohen O."/>
            <person name="Gilbert J.A."/>
            <person name="Pupko T."/>
            <person name="Shuman H.A."/>
            <person name="Segal G."/>
        </authorList>
    </citation>
    <scope>NUCLEOTIDE SEQUENCE [LARGE SCALE GENOMIC DNA]</scope>
    <source>
        <strain evidence="3 5">CDC#72-OH-14</strain>
    </source>
</reference>
<proteinExistence type="predicted"/>
<evidence type="ECO:0000256" key="1">
    <source>
        <dbReference type="SAM" id="Phobius"/>
    </source>
</evidence>
<feature type="transmembrane region" description="Helical" evidence="1">
    <location>
        <begin position="84"/>
        <end position="105"/>
    </location>
</feature>
<gene>
    <name evidence="3" type="ORF">Lcin_2117</name>
    <name evidence="4" type="ORF">NCTC12438_02132</name>
</gene>
<dbReference type="Proteomes" id="UP000255316">
    <property type="component" value="Unassembled WGS sequence"/>
</dbReference>
<sequence length="212" mass="24058">MVKLISRYRFLALFIILIAFCLFKAVYAELGWTDRTDVIFGLLTASSLLIIGQNKHVLLFITALVLLKIILLILQYYFNETAVNAIRLFTVVIFLTLMTYFCLCFTLRDQTISVTTLFGSLSAYLFIGFIFAYIYLLIELVNPVSFAGLQTMDEIQAIYFSFITLTTVGFGEIIPLKPIAQTFVWLESFTGQGYLAIIIGQLISRYVAGRLK</sequence>
<evidence type="ECO:0000313" key="4">
    <source>
        <dbReference type="EMBL" id="STX35516.1"/>
    </source>
</evidence>
<evidence type="ECO:0000313" key="3">
    <source>
        <dbReference type="EMBL" id="KTC83430.1"/>
    </source>
</evidence>
<keyword evidence="1" id="KW-0472">Membrane</keyword>
<feature type="domain" description="Potassium channel" evidence="2">
    <location>
        <begin position="124"/>
        <end position="205"/>
    </location>
</feature>
<protein>
    <submittedName>
        <fullName evidence="4">Ion channel</fullName>
    </submittedName>
</protein>
<name>A0A378IKB3_9GAMM</name>
<dbReference type="Proteomes" id="UP000054854">
    <property type="component" value="Unassembled WGS sequence"/>
</dbReference>
<dbReference type="AlphaFoldDB" id="A0A378IKB3"/>
<organism evidence="4 6">
    <name type="scientific">Legionella cincinnatiensis</name>
    <dbReference type="NCBI Taxonomy" id="28085"/>
    <lineage>
        <taxon>Bacteria</taxon>
        <taxon>Pseudomonadati</taxon>
        <taxon>Pseudomonadota</taxon>
        <taxon>Gammaproteobacteria</taxon>
        <taxon>Legionellales</taxon>
        <taxon>Legionellaceae</taxon>
        <taxon>Legionella</taxon>
    </lineage>
</organism>
<feature type="transmembrane region" description="Helical" evidence="1">
    <location>
        <begin position="117"/>
        <end position="138"/>
    </location>
</feature>
<dbReference type="Pfam" id="PF07885">
    <property type="entry name" value="Ion_trans_2"/>
    <property type="match status" value="1"/>
</dbReference>
<reference evidence="4 6" key="2">
    <citation type="submission" date="2018-06" db="EMBL/GenBank/DDBJ databases">
        <authorList>
            <consortium name="Pathogen Informatics"/>
            <person name="Doyle S."/>
        </authorList>
    </citation>
    <scope>NUCLEOTIDE SEQUENCE [LARGE SCALE GENOMIC DNA]</scope>
    <source>
        <strain evidence="4 6">NCTC12438</strain>
    </source>
</reference>
<feature type="transmembrane region" description="Helical" evidence="1">
    <location>
        <begin position="58"/>
        <end position="78"/>
    </location>
</feature>
<dbReference type="Gene3D" id="1.10.287.70">
    <property type="match status" value="1"/>
</dbReference>
<dbReference type="InterPro" id="IPR013099">
    <property type="entry name" value="K_chnl_dom"/>
</dbReference>
<feature type="transmembrane region" description="Helical" evidence="1">
    <location>
        <begin position="158"/>
        <end position="176"/>
    </location>
</feature>
<dbReference type="SUPFAM" id="SSF81324">
    <property type="entry name" value="Voltage-gated potassium channels"/>
    <property type="match status" value="1"/>
</dbReference>
<keyword evidence="5" id="KW-1185">Reference proteome</keyword>
<evidence type="ECO:0000259" key="2">
    <source>
        <dbReference type="Pfam" id="PF07885"/>
    </source>
</evidence>
<evidence type="ECO:0000313" key="5">
    <source>
        <dbReference type="Proteomes" id="UP000054854"/>
    </source>
</evidence>
<keyword evidence="1" id="KW-0812">Transmembrane</keyword>
<evidence type="ECO:0000313" key="6">
    <source>
        <dbReference type="Proteomes" id="UP000255316"/>
    </source>
</evidence>
<accession>A0A378IKB3</accession>
<dbReference type="EMBL" id="UGNX01000001">
    <property type="protein sequence ID" value="STX35516.1"/>
    <property type="molecule type" value="Genomic_DNA"/>
</dbReference>